<evidence type="ECO:0000256" key="7">
    <source>
        <dbReference type="ARBA" id="ARBA00023136"/>
    </source>
</evidence>
<dbReference type="Proteomes" id="UP000636264">
    <property type="component" value="Unassembled WGS sequence"/>
</dbReference>
<dbReference type="GO" id="GO:0055085">
    <property type="term" value="P:transmembrane transport"/>
    <property type="evidence" value="ECO:0007669"/>
    <property type="project" value="UniProtKB-ARBA"/>
</dbReference>
<gene>
    <name evidence="9" type="ORF">GCM10011385_20080</name>
</gene>
<dbReference type="Pfam" id="PF08352">
    <property type="entry name" value="oligo_HPY"/>
    <property type="match status" value="1"/>
</dbReference>
<reference evidence="9" key="2">
    <citation type="submission" date="2020-09" db="EMBL/GenBank/DDBJ databases">
        <authorList>
            <person name="Sun Q."/>
            <person name="Zhou Y."/>
        </authorList>
    </citation>
    <scope>NUCLEOTIDE SEQUENCE</scope>
    <source>
        <strain evidence="9">CGMCC 1.15320</strain>
    </source>
</reference>
<dbReference type="InterPro" id="IPR003439">
    <property type="entry name" value="ABC_transporter-like_ATP-bd"/>
</dbReference>
<dbReference type="GO" id="GO:0015833">
    <property type="term" value="P:peptide transport"/>
    <property type="evidence" value="ECO:0007669"/>
    <property type="project" value="InterPro"/>
</dbReference>
<dbReference type="AlphaFoldDB" id="A0A916RS00"/>
<evidence type="ECO:0000256" key="2">
    <source>
        <dbReference type="ARBA" id="ARBA00005417"/>
    </source>
</evidence>
<feature type="domain" description="ABC transporter" evidence="8">
    <location>
        <begin position="2"/>
        <end position="255"/>
    </location>
</feature>
<dbReference type="FunFam" id="3.40.50.300:FF:000016">
    <property type="entry name" value="Oligopeptide ABC transporter ATP-binding component"/>
    <property type="match status" value="1"/>
</dbReference>
<dbReference type="InterPro" id="IPR027417">
    <property type="entry name" value="P-loop_NTPase"/>
</dbReference>
<dbReference type="SUPFAM" id="SSF52540">
    <property type="entry name" value="P-loop containing nucleoside triphosphate hydrolases"/>
    <property type="match status" value="1"/>
</dbReference>
<dbReference type="GO" id="GO:0005886">
    <property type="term" value="C:plasma membrane"/>
    <property type="evidence" value="ECO:0007669"/>
    <property type="project" value="UniProtKB-SubCell"/>
</dbReference>
<evidence type="ECO:0000256" key="3">
    <source>
        <dbReference type="ARBA" id="ARBA00022448"/>
    </source>
</evidence>
<dbReference type="PROSITE" id="PS50893">
    <property type="entry name" value="ABC_TRANSPORTER_2"/>
    <property type="match status" value="1"/>
</dbReference>
<sequence length="321" mass="34706">MTALLDISGLKVDVPGRAGTLHAIRGIDLSIGAGECFTIVGESGCGKSLTAMSVLGLLPRAAILSAERMSWKGQDMRRFSRRQWANLHGPEIAAIFQEPMTALNPVLTVGEQIIESFVHHRLGNRKAALARAGELLERVGVVPVERRLAQYPHEMSGGLRQRVMIAMALMCQPKLMIADEPTTALDVTTQVEILKLLKELQAEMGMALLLITHDLGVVAHMADRVAVMYAGQIVETGSVASVLTRSAHPYTSALLDCLPTRDQPLTPIPGVVPALFGELEGCMFRNRCRFAREACADPVPARSVGEGHVYRCLLEANEVAA</sequence>
<dbReference type="SMART" id="SM00382">
    <property type="entry name" value="AAA"/>
    <property type="match status" value="1"/>
</dbReference>
<keyword evidence="10" id="KW-1185">Reference proteome</keyword>
<dbReference type="GO" id="GO:0016887">
    <property type="term" value="F:ATP hydrolysis activity"/>
    <property type="evidence" value="ECO:0007669"/>
    <property type="project" value="InterPro"/>
</dbReference>
<evidence type="ECO:0000256" key="1">
    <source>
        <dbReference type="ARBA" id="ARBA00004417"/>
    </source>
</evidence>
<keyword evidence="6 9" id="KW-0067">ATP-binding</keyword>
<dbReference type="InterPro" id="IPR013563">
    <property type="entry name" value="Oligopep_ABC_C"/>
</dbReference>
<dbReference type="RefSeq" id="WP_188720921.1">
    <property type="nucleotide sequence ID" value="NZ_BMIF01000005.1"/>
</dbReference>
<dbReference type="GO" id="GO:0005524">
    <property type="term" value="F:ATP binding"/>
    <property type="evidence" value="ECO:0007669"/>
    <property type="project" value="UniProtKB-KW"/>
</dbReference>
<dbReference type="Pfam" id="PF00005">
    <property type="entry name" value="ABC_tran"/>
    <property type="match status" value="1"/>
</dbReference>
<dbReference type="NCBIfam" id="TIGR01727">
    <property type="entry name" value="oligo_HPY"/>
    <property type="match status" value="1"/>
</dbReference>
<evidence type="ECO:0000313" key="9">
    <source>
        <dbReference type="EMBL" id="GGA66167.1"/>
    </source>
</evidence>
<dbReference type="PANTHER" id="PTHR43297:SF2">
    <property type="entry name" value="DIPEPTIDE TRANSPORT ATP-BINDING PROTEIN DPPD"/>
    <property type="match status" value="1"/>
</dbReference>
<proteinExistence type="inferred from homology"/>
<dbReference type="CDD" id="cd03257">
    <property type="entry name" value="ABC_NikE_OppD_transporters"/>
    <property type="match status" value="1"/>
</dbReference>
<dbReference type="EMBL" id="BMIF01000005">
    <property type="protein sequence ID" value="GGA66167.1"/>
    <property type="molecule type" value="Genomic_DNA"/>
</dbReference>
<accession>A0A916RS00</accession>
<keyword evidence="3" id="KW-0813">Transport</keyword>
<protein>
    <submittedName>
        <fullName evidence="9">ABC transporter ATP-binding protein</fullName>
    </submittedName>
</protein>
<dbReference type="InterPro" id="IPR003593">
    <property type="entry name" value="AAA+_ATPase"/>
</dbReference>
<organism evidence="9 10">
    <name type="scientific">Nitratireductor aestuarii</name>
    <dbReference type="NCBI Taxonomy" id="1735103"/>
    <lineage>
        <taxon>Bacteria</taxon>
        <taxon>Pseudomonadati</taxon>
        <taxon>Pseudomonadota</taxon>
        <taxon>Alphaproteobacteria</taxon>
        <taxon>Hyphomicrobiales</taxon>
        <taxon>Phyllobacteriaceae</taxon>
        <taxon>Nitratireductor</taxon>
    </lineage>
</organism>
<evidence type="ECO:0000256" key="4">
    <source>
        <dbReference type="ARBA" id="ARBA00022475"/>
    </source>
</evidence>
<keyword evidence="4" id="KW-1003">Cell membrane</keyword>
<evidence type="ECO:0000313" key="10">
    <source>
        <dbReference type="Proteomes" id="UP000636264"/>
    </source>
</evidence>
<comment type="subcellular location">
    <subcellularLocation>
        <location evidence="1">Cell inner membrane</location>
        <topology evidence="1">Peripheral membrane protein</topology>
    </subcellularLocation>
</comment>
<evidence type="ECO:0000256" key="6">
    <source>
        <dbReference type="ARBA" id="ARBA00022840"/>
    </source>
</evidence>
<comment type="caution">
    <text evidence="9">The sequence shown here is derived from an EMBL/GenBank/DDBJ whole genome shotgun (WGS) entry which is preliminary data.</text>
</comment>
<dbReference type="PANTHER" id="PTHR43297">
    <property type="entry name" value="OLIGOPEPTIDE TRANSPORT ATP-BINDING PROTEIN APPD"/>
    <property type="match status" value="1"/>
</dbReference>
<dbReference type="InterPro" id="IPR050388">
    <property type="entry name" value="ABC_Ni/Peptide_Import"/>
</dbReference>
<keyword evidence="7" id="KW-0472">Membrane</keyword>
<reference evidence="9" key="1">
    <citation type="journal article" date="2014" name="Int. J. Syst. Evol. Microbiol.">
        <title>Complete genome sequence of Corynebacterium casei LMG S-19264T (=DSM 44701T), isolated from a smear-ripened cheese.</title>
        <authorList>
            <consortium name="US DOE Joint Genome Institute (JGI-PGF)"/>
            <person name="Walter F."/>
            <person name="Albersmeier A."/>
            <person name="Kalinowski J."/>
            <person name="Ruckert C."/>
        </authorList>
    </citation>
    <scope>NUCLEOTIDE SEQUENCE</scope>
    <source>
        <strain evidence="9">CGMCC 1.15320</strain>
    </source>
</reference>
<name>A0A916RS00_9HYPH</name>
<evidence type="ECO:0000256" key="5">
    <source>
        <dbReference type="ARBA" id="ARBA00022741"/>
    </source>
</evidence>
<keyword evidence="5" id="KW-0547">Nucleotide-binding</keyword>
<comment type="similarity">
    <text evidence="2">Belongs to the ABC transporter superfamily.</text>
</comment>
<dbReference type="Gene3D" id="3.40.50.300">
    <property type="entry name" value="P-loop containing nucleotide triphosphate hydrolases"/>
    <property type="match status" value="1"/>
</dbReference>
<evidence type="ECO:0000259" key="8">
    <source>
        <dbReference type="PROSITE" id="PS50893"/>
    </source>
</evidence>